<dbReference type="InterPro" id="IPR029058">
    <property type="entry name" value="AB_hydrolase_fold"/>
</dbReference>
<dbReference type="InterPro" id="IPR050471">
    <property type="entry name" value="AB_hydrolase"/>
</dbReference>
<gene>
    <name evidence="2" type="ORF">EDC14_1001283</name>
</gene>
<feature type="domain" description="AB hydrolase-1" evidence="1">
    <location>
        <begin position="21"/>
        <end position="148"/>
    </location>
</feature>
<dbReference type="RefSeq" id="WP_132012384.1">
    <property type="nucleotide sequence ID" value="NZ_SLUN01000001.1"/>
</dbReference>
<dbReference type="Proteomes" id="UP000295008">
    <property type="component" value="Unassembled WGS sequence"/>
</dbReference>
<sequence length="241" mass="27276">MAFVSNGNVTIHYEVEGEGEPLVLQHGFFGSIQDWYEYGYVEALKRRFRLLLIDARGHGASAKPHQPEEYSLYLRALDVVKVLDAQKIEKCHYLGYSMGGWIGFGLMKWFPARFRSFVLSAIQPYAMETLGMREAVATLERWVPQLPISEARKERFLSNDREALLAAVAENRTDNAEALRNLTVPCLLMAGDRDAIYQAVRQSSRLSGRIELVTIPGADHNATLSRSDRVIPELKRFLEGT</sequence>
<dbReference type="SUPFAM" id="SSF53474">
    <property type="entry name" value="alpha/beta-Hydrolases"/>
    <property type="match status" value="1"/>
</dbReference>
<reference evidence="2 3" key="1">
    <citation type="submission" date="2019-03" db="EMBL/GenBank/DDBJ databases">
        <title>Genomic Encyclopedia of Type Strains, Phase IV (KMG-IV): sequencing the most valuable type-strain genomes for metagenomic binning, comparative biology and taxonomic classification.</title>
        <authorList>
            <person name="Goeker M."/>
        </authorList>
    </citation>
    <scope>NUCLEOTIDE SEQUENCE [LARGE SCALE GENOMIC DNA]</scope>
    <source>
        <strain evidence="2 3">LX-B</strain>
    </source>
</reference>
<comment type="caution">
    <text evidence="2">The sequence shown here is derived from an EMBL/GenBank/DDBJ whole genome shotgun (WGS) entry which is preliminary data.</text>
</comment>
<evidence type="ECO:0000313" key="3">
    <source>
        <dbReference type="Proteomes" id="UP000295008"/>
    </source>
</evidence>
<dbReference type="InterPro" id="IPR000073">
    <property type="entry name" value="AB_hydrolase_1"/>
</dbReference>
<dbReference type="Gene3D" id="3.40.50.1820">
    <property type="entry name" value="alpha/beta hydrolase"/>
    <property type="match status" value="1"/>
</dbReference>
<dbReference type="EMBL" id="SLUN01000001">
    <property type="protein sequence ID" value="TCL76998.1"/>
    <property type="molecule type" value="Genomic_DNA"/>
</dbReference>
<dbReference type="PANTHER" id="PTHR43433">
    <property type="entry name" value="HYDROLASE, ALPHA/BETA FOLD FAMILY PROTEIN"/>
    <property type="match status" value="1"/>
</dbReference>
<protein>
    <submittedName>
        <fullName evidence="2">Pimeloyl-ACP methyl ester carboxylesterase</fullName>
    </submittedName>
</protein>
<evidence type="ECO:0000259" key="1">
    <source>
        <dbReference type="Pfam" id="PF00561"/>
    </source>
</evidence>
<dbReference type="AlphaFoldDB" id="A0A4R1SBW9"/>
<name>A0A4R1SBW9_HYDET</name>
<organism evidence="2 3">
    <name type="scientific">Hydrogenispora ethanolica</name>
    <dbReference type="NCBI Taxonomy" id="1082276"/>
    <lineage>
        <taxon>Bacteria</taxon>
        <taxon>Bacillati</taxon>
        <taxon>Bacillota</taxon>
        <taxon>Hydrogenispora</taxon>
    </lineage>
</organism>
<evidence type="ECO:0000313" key="2">
    <source>
        <dbReference type="EMBL" id="TCL76998.1"/>
    </source>
</evidence>
<dbReference type="OrthoDB" id="9775557at2"/>
<dbReference type="PANTHER" id="PTHR43433:SF1">
    <property type="entry name" value="BLL5160 PROTEIN"/>
    <property type="match status" value="1"/>
</dbReference>
<proteinExistence type="predicted"/>
<accession>A0A4R1SBW9</accession>
<dbReference type="Pfam" id="PF00561">
    <property type="entry name" value="Abhydrolase_1"/>
    <property type="match status" value="1"/>
</dbReference>
<keyword evidence="3" id="KW-1185">Reference proteome</keyword>